<reference evidence="2 3" key="1">
    <citation type="journal article" date="2013" name="Proc. Natl. Acad. Sci. U.S.A.">
        <title>The king cobra genome reveals dynamic gene evolution and adaptation in the snake venom system.</title>
        <authorList>
            <person name="Vonk F.J."/>
            <person name="Casewell N.R."/>
            <person name="Henkel C.V."/>
            <person name="Heimberg A.M."/>
            <person name="Jansen H.J."/>
            <person name="McCleary R.J."/>
            <person name="Kerkkamp H.M."/>
            <person name="Vos R.A."/>
            <person name="Guerreiro I."/>
            <person name="Calvete J.J."/>
            <person name="Wuster W."/>
            <person name="Woods A.E."/>
            <person name="Logan J.M."/>
            <person name="Harrison R.A."/>
            <person name="Castoe T.A."/>
            <person name="de Koning A.P."/>
            <person name="Pollock D.D."/>
            <person name="Yandell M."/>
            <person name="Calderon D."/>
            <person name="Renjifo C."/>
            <person name="Currier R.B."/>
            <person name="Salgado D."/>
            <person name="Pla D."/>
            <person name="Sanz L."/>
            <person name="Hyder A.S."/>
            <person name="Ribeiro J.M."/>
            <person name="Arntzen J.W."/>
            <person name="van den Thillart G.E."/>
            <person name="Boetzer M."/>
            <person name="Pirovano W."/>
            <person name="Dirks R.P."/>
            <person name="Spaink H.P."/>
            <person name="Duboule D."/>
            <person name="McGlinn E."/>
            <person name="Kini R.M."/>
            <person name="Richardson M.K."/>
        </authorList>
    </citation>
    <scope>NUCLEOTIDE SEQUENCE</scope>
    <source>
        <tissue evidence="2">Blood</tissue>
    </source>
</reference>
<accession>V8N7J3</accession>
<sequence length="165" mass="18115">MAFRSFPVVSSQPCTTQPSSSNPSSDTRQSQSPYRDWKSSLTDCCVDKQICICGALSPCVLACQVSSSLGECCCLPCLPGSMVAARTALREQLRIEDIVPAPALQIDMIHSKHQVYSFSNGDSLKSKRSFLPANYFRSVSGFLVATEVGRLIVLQHRVESKRHEI</sequence>
<evidence type="ECO:0000256" key="1">
    <source>
        <dbReference type="SAM" id="MobiDB-lite"/>
    </source>
</evidence>
<feature type="non-terminal residue" evidence="2">
    <location>
        <position position="1"/>
    </location>
</feature>
<dbReference type="Proteomes" id="UP000018936">
    <property type="component" value="Unassembled WGS sequence"/>
</dbReference>
<dbReference type="OrthoDB" id="1045822at2759"/>
<name>V8N7J3_OPHHA</name>
<dbReference type="EMBL" id="AZIM01008306">
    <property type="protein sequence ID" value="ETE57507.1"/>
    <property type="molecule type" value="Genomic_DNA"/>
</dbReference>
<feature type="region of interest" description="Disordered" evidence="1">
    <location>
        <begin position="1"/>
        <end position="35"/>
    </location>
</feature>
<protein>
    <submittedName>
        <fullName evidence="2">Uncharacterized protein</fullName>
    </submittedName>
</protein>
<comment type="caution">
    <text evidence="2">The sequence shown here is derived from an EMBL/GenBank/DDBJ whole genome shotgun (WGS) entry which is preliminary data.</text>
</comment>
<dbReference type="AlphaFoldDB" id="V8N7J3"/>
<keyword evidence="3" id="KW-1185">Reference proteome</keyword>
<evidence type="ECO:0000313" key="2">
    <source>
        <dbReference type="EMBL" id="ETE57507.1"/>
    </source>
</evidence>
<evidence type="ECO:0000313" key="3">
    <source>
        <dbReference type="Proteomes" id="UP000018936"/>
    </source>
</evidence>
<feature type="compositionally biased region" description="Low complexity" evidence="1">
    <location>
        <begin position="10"/>
        <end position="32"/>
    </location>
</feature>
<proteinExistence type="predicted"/>
<organism evidence="2 3">
    <name type="scientific">Ophiophagus hannah</name>
    <name type="common">King cobra</name>
    <name type="synonym">Naja hannah</name>
    <dbReference type="NCBI Taxonomy" id="8665"/>
    <lineage>
        <taxon>Eukaryota</taxon>
        <taxon>Metazoa</taxon>
        <taxon>Chordata</taxon>
        <taxon>Craniata</taxon>
        <taxon>Vertebrata</taxon>
        <taxon>Euteleostomi</taxon>
        <taxon>Lepidosauria</taxon>
        <taxon>Squamata</taxon>
        <taxon>Bifurcata</taxon>
        <taxon>Unidentata</taxon>
        <taxon>Episquamata</taxon>
        <taxon>Toxicofera</taxon>
        <taxon>Serpentes</taxon>
        <taxon>Colubroidea</taxon>
        <taxon>Elapidae</taxon>
        <taxon>Elapinae</taxon>
        <taxon>Ophiophagus</taxon>
    </lineage>
</organism>
<gene>
    <name evidence="2" type="ORF">L345_16775</name>
</gene>